<evidence type="ECO:0000256" key="7">
    <source>
        <dbReference type="SAM" id="Phobius"/>
    </source>
</evidence>
<keyword evidence="5 7" id="KW-0472">Membrane</keyword>
<dbReference type="InterPro" id="IPR020846">
    <property type="entry name" value="MFS_dom"/>
</dbReference>
<dbReference type="SUPFAM" id="SSF103473">
    <property type="entry name" value="MFS general substrate transporter"/>
    <property type="match status" value="1"/>
</dbReference>
<evidence type="ECO:0000256" key="2">
    <source>
        <dbReference type="ARBA" id="ARBA00022448"/>
    </source>
</evidence>
<organism evidence="9 10">
    <name type="scientific">Petrolisthes cinctipes</name>
    <name type="common">Flat porcelain crab</name>
    <dbReference type="NCBI Taxonomy" id="88211"/>
    <lineage>
        <taxon>Eukaryota</taxon>
        <taxon>Metazoa</taxon>
        <taxon>Ecdysozoa</taxon>
        <taxon>Arthropoda</taxon>
        <taxon>Crustacea</taxon>
        <taxon>Multicrustacea</taxon>
        <taxon>Malacostraca</taxon>
        <taxon>Eumalacostraca</taxon>
        <taxon>Eucarida</taxon>
        <taxon>Decapoda</taxon>
        <taxon>Pleocyemata</taxon>
        <taxon>Anomura</taxon>
        <taxon>Galatheoidea</taxon>
        <taxon>Porcellanidae</taxon>
        <taxon>Petrolisthes</taxon>
    </lineage>
</organism>
<name>A0AAE1BMQ4_PETCI</name>
<dbReference type="AlphaFoldDB" id="A0AAE1BMQ4"/>
<dbReference type="InterPro" id="IPR051068">
    <property type="entry name" value="MFS_Domain-Containing_Protein"/>
</dbReference>
<proteinExistence type="predicted"/>
<feature type="region of interest" description="Disordered" evidence="6">
    <location>
        <begin position="1"/>
        <end position="82"/>
    </location>
</feature>
<evidence type="ECO:0000256" key="4">
    <source>
        <dbReference type="ARBA" id="ARBA00022989"/>
    </source>
</evidence>
<evidence type="ECO:0000313" key="10">
    <source>
        <dbReference type="Proteomes" id="UP001286313"/>
    </source>
</evidence>
<dbReference type="CDD" id="cd17326">
    <property type="entry name" value="MFS_MFSD8"/>
    <property type="match status" value="1"/>
</dbReference>
<feature type="transmembrane region" description="Helical" evidence="7">
    <location>
        <begin position="194"/>
        <end position="214"/>
    </location>
</feature>
<accession>A0AAE1BMQ4</accession>
<evidence type="ECO:0000256" key="5">
    <source>
        <dbReference type="ARBA" id="ARBA00023136"/>
    </source>
</evidence>
<reference evidence="9" key="1">
    <citation type="submission" date="2023-10" db="EMBL/GenBank/DDBJ databases">
        <title>Genome assemblies of two species of porcelain crab, Petrolisthes cinctipes and Petrolisthes manimaculis (Anomura: Porcellanidae).</title>
        <authorList>
            <person name="Angst P."/>
        </authorList>
    </citation>
    <scope>NUCLEOTIDE SEQUENCE</scope>
    <source>
        <strain evidence="9">PB745_01</strain>
        <tissue evidence="9">Gill</tissue>
    </source>
</reference>
<evidence type="ECO:0000256" key="3">
    <source>
        <dbReference type="ARBA" id="ARBA00022692"/>
    </source>
</evidence>
<feature type="transmembrane region" description="Helical" evidence="7">
    <location>
        <begin position="401"/>
        <end position="422"/>
    </location>
</feature>
<dbReference type="Proteomes" id="UP001286313">
    <property type="component" value="Unassembled WGS sequence"/>
</dbReference>
<feature type="transmembrane region" description="Helical" evidence="7">
    <location>
        <begin position="133"/>
        <end position="152"/>
    </location>
</feature>
<comment type="caution">
    <text evidence="9">The sequence shown here is derived from an EMBL/GenBank/DDBJ whole genome shotgun (WGS) entry which is preliminary data.</text>
</comment>
<protein>
    <recommendedName>
        <fullName evidence="8">Major facilitator superfamily (MFS) profile domain-containing protein</fullName>
    </recommendedName>
</protein>
<evidence type="ECO:0000259" key="8">
    <source>
        <dbReference type="PROSITE" id="PS50850"/>
    </source>
</evidence>
<dbReference type="PANTHER" id="PTHR23510:SF3">
    <property type="entry name" value="MAJOR FACILITATOR SUPERFAMILY DOMAIN-CONTAINING PROTEIN 8"/>
    <property type="match status" value="1"/>
</dbReference>
<feature type="domain" description="Major facilitator superfamily (MFS) profile" evidence="8">
    <location>
        <begin position="95"/>
        <end position="647"/>
    </location>
</feature>
<comment type="subcellular location">
    <subcellularLocation>
        <location evidence="1">Endomembrane system</location>
        <topology evidence="1">Multi-pass membrane protein</topology>
    </subcellularLocation>
</comment>
<feature type="transmembrane region" description="Helical" evidence="7">
    <location>
        <begin position="310"/>
        <end position="331"/>
    </location>
</feature>
<evidence type="ECO:0000313" key="9">
    <source>
        <dbReference type="EMBL" id="KAK3853418.1"/>
    </source>
</evidence>
<dbReference type="InterPro" id="IPR011701">
    <property type="entry name" value="MFS"/>
</dbReference>
<feature type="transmembrane region" description="Helical" evidence="7">
    <location>
        <begin position="235"/>
        <end position="254"/>
    </location>
</feature>
<dbReference type="Gene3D" id="1.20.1250.20">
    <property type="entry name" value="MFS general substrate transporter like domains"/>
    <property type="match status" value="2"/>
</dbReference>
<keyword evidence="2" id="KW-0813">Transport</keyword>
<dbReference type="PANTHER" id="PTHR23510">
    <property type="entry name" value="INNER MEMBRANE TRANSPORT PROTEIN YAJR"/>
    <property type="match status" value="1"/>
</dbReference>
<feature type="transmembrane region" description="Helical" evidence="7">
    <location>
        <begin position="97"/>
        <end position="121"/>
    </location>
</feature>
<dbReference type="GO" id="GO:0012505">
    <property type="term" value="C:endomembrane system"/>
    <property type="evidence" value="ECO:0007669"/>
    <property type="project" value="UniProtKB-SubCell"/>
</dbReference>
<evidence type="ECO:0000256" key="1">
    <source>
        <dbReference type="ARBA" id="ARBA00004127"/>
    </source>
</evidence>
<dbReference type="Pfam" id="PF07690">
    <property type="entry name" value="MFS_1"/>
    <property type="match status" value="2"/>
</dbReference>
<keyword evidence="3 7" id="KW-0812">Transmembrane</keyword>
<keyword evidence="4 7" id="KW-1133">Transmembrane helix</keyword>
<keyword evidence="10" id="KW-1185">Reference proteome</keyword>
<dbReference type="GO" id="GO:0022857">
    <property type="term" value="F:transmembrane transporter activity"/>
    <property type="evidence" value="ECO:0007669"/>
    <property type="project" value="InterPro"/>
</dbReference>
<dbReference type="PROSITE" id="PS50850">
    <property type="entry name" value="MFS"/>
    <property type="match status" value="1"/>
</dbReference>
<feature type="transmembrane region" description="Helical" evidence="7">
    <location>
        <begin position="559"/>
        <end position="581"/>
    </location>
</feature>
<dbReference type="GO" id="GO:0005765">
    <property type="term" value="C:lysosomal membrane"/>
    <property type="evidence" value="ECO:0007669"/>
    <property type="project" value="TreeGrafter"/>
</dbReference>
<dbReference type="InterPro" id="IPR036259">
    <property type="entry name" value="MFS_trans_sf"/>
</dbReference>
<feature type="transmembrane region" description="Helical" evidence="7">
    <location>
        <begin position="164"/>
        <end position="182"/>
    </location>
</feature>
<feature type="transmembrane region" description="Helical" evidence="7">
    <location>
        <begin position="362"/>
        <end position="381"/>
    </location>
</feature>
<feature type="compositionally biased region" description="Basic and acidic residues" evidence="6">
    <location>
        <begin position="7"/>
        <end position="34"/>
    </location>
</feature>
<evidence type="ECO:0000256" key="6">
    <source>
        <dbReference type="SAM" id="MobiDB-lite"/>
    </source>
</evidence>
<dbReference type="EMBL" id="JAWQEG010006969">
    <property type="protein sequence ID" value="KAK3853418.1"/>
    <property type="molecule type" value="Genomic_DNA"/>
</dbReference>
<sequence>MGDDNDREVTLHMLGKDGRDKHQQQQHEDSSREIEGDEEDDDENKYIYYPPTDILLTPVKEEEDGEGREGDTTTTPTSPPEVLESAIEKRARRISHLVAYFTTFIMSIGFSIVLTGVWPYLQQLEPGVSKQSLGWVIAANPLGQMIASPLLGLWGNKVGSSRGAFLLTVFTFSLGNGLYAVLHCFGTAAKTVMIFSRFMVGISSANIALIRSYIAASTRLKERTTAVSLTSASQGLGFIFGPAIQAALAVAFTTPNSNTAHQENNTLMMEGLEGLEGSMEGLEGQGLEGPMEGLEGESVTSGLVWNMYTATGWIGVVLGIINFILFMPCIFKERRIAAKEAELQMRKTHDNNINKLPEPDRLALVTVLSSFFIFLMVYVLLETLLVPMCIDLYAWSDEVAVTVVGIGLSIAGAGSVLTFILAGCLSKLYDERKVYVFMGILPMMLAMLIHFPMGSTYPKIKNCTIVTTTPMTTLPLNITTTPMPTIHTLPLNLTTITAAPTIHTLPHNTADEDTIDPIANTTTLRRRHTTMGDNTCSDVGCPSEQEWCFNTPIIEKPQLVVANIVALFGYPIAFTLASALFSKILGPQPQGLWMGILTSTGSLSRITGPILVTYMYTSLGPRWTFLLLFFILLLTFILNLVMFKRLKPMKVTSGGGM</sequence>
<gene>
    <name evidence="9" type="ORF">Pcinc_040043</name>
</gene>
<feature type="transmembrane region" description="Helical" evidence="7">
    <location>
        <begin position="623"/>
        <end position="643"/>
    </location>
</feature>
<feature type="transmembrane region" description="Helical" evidence="7">
    <location>
        <begin position="434"/>
        <end position="453"/>
    </location>
</feature>